<dbReference type="SMART" id="SM00267">
    <property type="entry name" value="GGDEF"/>
    <property type="match status" value="1"/>
</dbReference>
<evidence type="ECO:0000259" key="2">
    <source>
        <dbReference type="PROSITE" id="PS50112"/>
    </source>
</evidence>
<dbReference type="CDD" id="cd01949">
    <property type="entry name" value="GGDEF"/>
    <property type="match status" value="1"/>
</dbReference>
<dbReference type="InterPro" id="IPR052155">
    <property type="entry name" value="Biofilm_reg_signaling"/>
</dbReference>
<evidence type="ECO:0000259" key="4">
    <source>
        <dbReference type="PROSITE" id="PS50883"/>
    </source>
</evidence>
<gene>
    <name evidence="6" type="ordered locus">Mpe_A0304</name>
</gene>
<feature type="domain" description="GGDEF" evidence="5">
    <location>
        <begin position="407"/>
        <end position="541"/>
    </location>
</feature>
<dbReference type="FunFam" id="3.20.20.450:FF:000001">
    <property type="entry name" value="Cyclic di-GMP phosphodiesterase yahA"/>
    <property type="match status" value="1"/>
</dbReference>
<evidence type="ECO:0000313" key="6">
    <source>
        <dbReference type="EMBL" id="ABM93266.1"/>
    </source>
</evidence>
<dbReference type="InterPro" id="IPR035965">
    <property type="entry name" value="PAS-like_dom_sf"/>
</dbReference>
<dbReference type="InterPro" id="IPR000014">
    <property type="entry name" value="PAS"/>
</dbReference>
<evidence type="ECO:0000259" key="3">
    <source>
        <dbReference type="PROSITE" id="PS50113"/>
    </source>
</evidence>
<dbReference type="SMART" id="SM00086">
    <property type="entry name" value="PAC"/>
    <property type="match status" value="2"/>
</dbReference>
<feature type="domain" description="PAS" evidence="2">
    <location>
        <begin position="257"/>
        <end position="326"/>
    </location>
</feature>
<dbReference type="Proteomes" id="UP000000366">
    <property type="component" value="Chromosome"/>
</dbReference>
<dbReference type="InterPro" id="IPR035919">
    <property type="entry name" value="EAL_sf"/>
</dbReference>
<name>A2SCH7_METPP</name>
<keyword evidence="7" id="KW-1185">Reference proteome</keyword>
<protein>
    <submittedName>
        <fullName evidence="6">Diguanylate cyclase/phosphodiesterase</fullName>
    </submittedName>
</protein>
<organism evidence="6 7">
    <name type="scientific">Methylibium petroleiphilum (strain ATCC BAA-1232 / LMG 22953 / PM1)</name>
    <dbReference type="NCBI Taxonomy" id="420662"/>
    <lineage>
        <taxon>Bacteria</taxon>
        <taxon>Pseudomonadati</taxon>
        <taxon>Pseudomonadota</taxon>
        <taxon>Betaproteobacteria</taxon>
        <taxon>Burkholderiales</taxon>
        <taxon>Sphaerotilaceae</taxon>
        <taxon>Methylibium</taxon>
    </lineage>
</organism>
<comment type="catalytic activity">
    <reaction evidence="1">
        <text>3',3'-c-di-GMP + H2O = 5'-phosphoguanylyl(3'-&gt;5')guanosine + H(+)</text>
        <dbReference type="Rhea" id="RHEA:24902"/>
        <dbReference type="ChEBI" id="CHEBI:15377"/>
        <dbReference type="ChEBI" id="CHEBI:15378"/>
        <dbReference type="ChEBI" id="CHEBI:58754"/>
        <dbReference type="ChEBI" id="CHEBI:58805"/>
        <dbReference type="EC" id="3.1.4.52"/>
    </reaction>
    <physiologicalReaction direction="left-to-right" evidence="1">
        <dbReference type="Rhea" id="RHEA:24903"/>
    </physiologicalReaction>
</comment>
<feature type="domain" description="PAC" evidence="3">
    <location>
        <begin position="204"/>
        <end position="256"/>
    </location>
</feature>
<dbReference type="PROSITE" id="PS50887">
    <property type="entry name" value="GGDEF"/>
    <property type="match status" value="1"/>
</dbReference>
<dbReference type="InterPro" id="IPR000160">
    <property type="entry name" value="GGDEF_dom"/>
</dbReference>
<dbReference type="SMART" id="SM00052">
    <property type="entry name" value="EAL"/>
    <property type="match status" value="1"/>
</dbReference>
<reference evidence="6 7" key="1">
    <citation type="journal article" date="2007" name="J. Bacteriol.">
        <title>Whole-genome analysis of the methyl tert-butyl ether-degrading beta-proteobacterium Methylibium petroleiphilum PM1.</title>
        <authorList>
            <person name="Kane S.R."/>
            <person name="Chakicherla A.Y."/>
            <person name="Chain P.S.G."/>
            <person name="Schmidt R."/>
            <person name="Shin M.W."/>
            <person name="Legler T.C."/>
            <person name="Scow K.M."/>
            <person name="Larimer F.W."/>
            <person name="Lucas S.M."/>
            <person name="Richardson P.M."/>
            <person name="Hristova K.R."/>
        </authorList>
    </citation>
    <scope>NUCLEOTIDE SEQUENCE [LARGE SCALE GENOMIC DNA]</scope>
    <source>
        <strain evidence="7">ATCC BAA-1232 / LMG 22953 / PM1</strain>
    </source>
</reference>
<dbReference type="PROSITE" id="PS50112">
    <property type="entry name" value="PAS"/>
    <property type="match status" value="1"/>
</dbReference>
<dbReference type="SUPFAM" id="SSF141868">
    <property type="entry name" value="EAL domain-like"/>
    <property type="match status" value="1"/>
</dbReference>
<dbReference type="HOGENOM" id="CLU_000445_70_20_4"/>
<dbReference type="CDD" id="cd01948">
    <property type="entry name" value="EAL"/>
    <property type="match status" value="1"/>
</dbReference>
<dbReference type="PANTHER" id="PTHR44757:SF2">
    <property type="entry name" value="BIOFILM ARCHITECTURE MAINTENANCE PROTEIN MBAA"/>
    <property type="match status" value="1"/>
</dbReference>
<dbReference type="InterPro" id="IPR000700">
    <property type="entry name" value="PAS-assoc_C"/>
</dbReference>
<accession>A2SCH7</accession>
<dbReference type="Pfam" id="PF00990">
    <property type="entry name" value="GGDEF"/>
    <property type="match status" value="1"/>
</dbReference>
<dbReference type="Gene3D" id="3.20.20.450">
    <property type="entry name" value="EAL domain"/>
    <property type="match status" value="1"/>
</dbReference>
<dbReference type="GO" id="GO:0071732">
    <property type="term" value="P:cellular response to nitric oxide"/>
    <property type="evidence" value="ECO:0007669"/>
    <property type="project" value="UniProtKB-ARBA"/>
</dbReference>
<dbReference type="eggNOG" id="COG5001">
    <property type="taxonomic scope" value="Bacteria"/>
</dbReference>
<dbReference type="Gene3D" id="3.30.70.270">
    <property type="match status" value="1"/>
</dbReference>
<dbReference type="PROSITE" id="PS50883">
    <property type="entry name" value="EAL"/>
    <property type="match status" value="1"/>
</dbReference>
<dbReference type="KEGG" id="mpt:Mpe_A0304"/>
<dbReference type="STRING" id="420662.Mpe_A0304"/>
<dbReference type="EMBL" id="CP000555">
    <property type="protein sequence ID" value="ABM93266.1"/>
    <property type="molecule type" value="Genomic_DNA"/>
</dbReference>
<dbReference type="SUPFAM" id="SSF55073">
    <property type="entry name" value="Nucleotide cyclase"/>
    <property type="match status" value="1"/>
</dbReference>
<dbReference type="Gene3D" id="3.30.450.20">
    <property type="entry name" value="PAS domain"/>
    <property type="match status" value="3"/>
</dbReference>
<dbReference type="PANTHER" id="PTHR44757">
    <property type="entry name" value="DIGUANYLATE CYCLASE DGCP"/>
    <property type="match status" value="1"/>
</dbReference>
<dbReference type="InterPro" id="IPR001610">
    <property type="entry name" value="PAC"/>
</dbReference>
<dbReference type="PROSITE" id="PS50113">
    <property type="entry name" value="PAC"/>
    <property type="match status" value="1"/>
</dbReference>
<dbReference type="InterPro" id="IPR029787">
    <property type="entry name" value="Nucleotide_cyclase"/>
</dbReference>
<feature type="domain" description="EAL" evidence="4">
    <location>
        <begin position="550"/>
        <end position="804"/>
    </location>
</feature>
<dbReference type="RefSeq" id="WP_011827905.1">
    <property type="nucleotide sequence ID" value="NC_008825.1"/>
</dbReference>
<evidence type="ECO:0000259" key="5">
    <source>
        <dbReference type="PROSITE" id="PS50887"/>
    </source>
</evidence>
<dbReference type="CDD" id="cd00130">
    <property type="entry name" value="PAS"/>
    <property type="match status" value="3"/>
</dbReference>
<evidence type="ECO:0000256" key="1">
    <source>
        <dbReference type="ARBA" id="ARBA00051114"/>
    </source>
</evidence>
<dbReference type="NCBIfam" id="TIGR00229">
    <property type="entry name" value="sensory_box"/>
    <property type="match status" value="2"/>
</dbReference>
<dbReference type="Pfam" id="PF13426">
    <property type="entry name" value="PAS_9"/>
    <property type="match status" value="1"/>
</dbReference>
<dbReference type="NCBIfam" id="TIGR00254">
    <property type="entry name" value="GGDEF"/>
    <property type="match status" value="1"/>
</dbReference>
<dbReference type="Pfam" id="PF08448">
    <property type="entry name" value="PAS_4"/>
    <property type="match status" value="2"/>
</dbReference>
<dbReference type="AlphaFoldDB" id="A2SCH7"/>
<dbReference type="InterPro" id="IPR001633">
    <property type="entry name" value="EAL_dom"/>
</dbReference>
<proteinExistence type="predicted"/>
<evidence type="ECO:0000313" key="7">
    <source>
        <dbReference type="Proteomes" id="UP000000366"/>
    </source>
</evidence>
<dbReference type="GO" id="GO:0071111">
    <property type="term" value="F:cyclic-guanylate-specific phosphodiesterase activity"/>
    <property type="evidence" value="ECO:0007669"/>
    <property type="project" value="UniProtKB-EC"/>
</dbReference>
<dbReference type="SMART" id="SM00091">
    <property type="entry name" value="PAS"/>
    <property type="match status" value="3"/>
</dbReference>
<dbReference type="Pfam" id="PF00563">
    <property type="entry name" value="EAL"/>
    <property type="match status" value="1"/>
</dbReference>
<dbReference type="FunFam" id="3.30.70.270:FF:000001">
    <property type="entry name" value="Diguanylate cyclase domain protein"/>
    <property type="match status" value="1"/>
</dbReference>
<dbReference type="InterPro" id="IPR013656">
    <property type="entry name" value="PAS_4"/>
</dbReference>
<sequence length="806" mass="87883">MGAVVPRLTEDPCSWDDLPSAVLLLARDGRASHANAAFCRLMGLGAEAARGAGWQQLLTDPDRATLLGALAQGEHLSLPLHLCSPGEHDGIQREVWVDCVAQWRPSRGCWVCVLHDVSATRQAERVASVQAEQLRLLADSVPALIACYDAREQRCLFANRPYALTFGRDEQSILGLPIAEVIGEAALRRIRPQLDTVLVEQRAVAYERQLVRADGRTQWVEVHLLPQLATDGRLIAFFVLISDISRHRLAEQAVRESEERLGKFMQASAEGIVFHKGGVITDANAPIGMLVGYGLDELMGRRTLDFVAPDQVSKVAAVMSSGQETTYESALIDKSGRRIPVEFIVRTMMRGDERLRMTIVRDLRDRHAAQAHIHHLAHHDALTGLPNRLAFMAEIDQLMARAAASREALALLFIDLDHFKRVNDSLGHLAGDELLKTVAQRIGAVLRASDVVARFGGDEFMVLIGGGPRLEDVADVARKLLAAIEVPLDAEVGRSISVTPSIGIAMFPGDGITPAELIKHADTAMYRAKARGRATYQFFDPTLASNAYAALVLEGELAQALERGEFVLHFQPQVRAGDGVLVGAEALIRWQHPERGLLLPDQFIPLAEQQRLMLPIGTWVLHEAARAARRWHDDGLCAVPVAVNLSAVQFQAPDFVSTVAQALAGAGLPGRLLELELTERMLMDELPEVSGRLAQLKALGIRLSVDDFGTGYSSLGHLKSLPIDKMKIDRSFVVDLPEARGSVAIARAIIQMARSLGITVIAEGVETEAQRAFLAREQCDELQGEAISPSLSLQAFEAWAGREASG</sequence>
<dbReference type="SUPFAM" id="SSF55785">
    <property type="entry name" value="PYP-like sensor domain (PAS domain)"/>
    <property type="match status" value="3"/>
</dbReference>
<dbReference type="InterPro" id="IPR043128">
    <property type="entry name" value="Rev_trsase/Diguanyl_cyclase"/>
</dbReference>